<dbReference type="Gene3D" id="1.20.1080.10">
    <property type="entry name" value="Glycerol uptake facilitator protein"/>
    <property type="match status" value="1"/>
</dbReference>
<dbReference type="GeneID" id="89970429"/>
<evidence type="ECO:0000256" key="4">
    <source>
        <dbReference type="ARBA" id="ARBA00023136"/>
    </source>
</evidence>
<comment type="similarity">
    <text evidence="5">Belongs to the FNT transporter (TC 1.A.16) family.</text>
</comment>
<dbReference type="GO" id="GO:0015707">
    <property type="term" value="P:nitrite transport"/>
    <property type="evidence" value="ECO:0007669"/>
    <property type="project" value="TreeGrafter"/>
</dbReference>
<keyword evidence="2 6" id="KW-0812">Transmembrane</keyword>
<comment type="caution">
    <text evidence="7">The sequence shown here is derived from an EMBL/GenBank/DDBJ whole genome shotgun (WGS) entry which is preliminary data.</text>
</comment>
<dbReference type="Pfam" id="PF01226">
    <property type="entry name" value="Form_Nir_trans"/>
    <property type="match status" value="1"/>
</dbReference>
<dbReference type="GO" id="GO:0015513">
    <property type="term" value="F:high-affinity secondary active nitrite transmembrane transporter activity"/>
    <property type="evidence" value="ECO:0007669"/>
    <property type="project" value="TreeGrafter"/>
</dbReference>
<sequence>MLSGLLLEDALLFNATKKVSNTPDKLLFLSIIAGIWVGLGGVVAVSAAGGVPEDVRKQWVSLPKFLMGSFFAFALHFIALFGGELFTGNTMYLAIGWFNRVVSFRSLMLNWFVVYIGNWAGCLLVAYFLGYLTNLFGSEQYRIFLNEIVVGKLEALGWGEIFLRGIGANAMVCIALVMGIAARDAAGKIMALWFPVVVFVLSGYEHCVANMIFCSLGLMYGGHSTIGRLWYNQSAAVCGNILGGVIFIGLVAHLMNHWSSPIFQSVPGAGTLAAQDVESSRRARDVPDLHPADIIARARCAVSARAVPAVPATQGKEPEVDLEMGTTTPTEVPAIHISVPERHVERCPCQDIPVGGHVEAMERRKAIRAMRETESQVA</sequence>
<feature type="transmembrane region" description="Helical" evidence="6">
    <location>
        <begin position="26"/>
        <end position="50"/>
    </location>
</feature>
<feature type="transmembrane region" description="Helical" evidence="6">
    <location>
        <begin position="230"/>
        <end position="255"/>
    </location>
</feature>
<dbReference type="InterPro" id="IPR024002">
    <property type="entry name" value="For/NO2_transpt_CS"/>
</dbReference>
<dbReference type="PANTHER" id="PTHR30520:SF6">
    <property type="entry name" value="FORMATE_NITRATE FAMILY TRANSPORTER (EUROFUNG)"/>
    <property type="match status" value="1"/>
</dbReference>
<keyword evidence="3 6" id="KW-1133">Transmembrane helix</keyword>
<evidence type="ECO:0000256" key="2">
    <source>
        <dbReference type="ARBA" id="ARBA00022692"/>
    </source>
</evidence>
<dbReference type="InterPro" id="IPR000292">
    <property type="entry name" value="For/NO2_transpt"/>
</dbReference>
<evidence type="ECO:0000256" key="1">
    <source>
        <dbReference type="ARBA" id="ARBA00004141"/>
    </source>
</evidence>
<dbReference type="Proteomes" id="UP001358417">
    <property type="component" value="Unassembled WGS sequence"/>
</dbReference>
<dbReference type="PROSITE" id="PS01005">
    <property type="entry name" value="FORMATE_NITRITE_TP_1"/>
    <property type="match status" value="1"/>
</dbReference>
<dbReference type="AlphaFoldDB" id="A0AAV9NAI3"/>
<reference evidence="7 8" key="1">
    <citation type="submission" date="2023-08" db="EMBL/GenBank/DDBJ databases">
        <title>Black Yeasts Isolated from many extreme environments.</title>
        <authorList>
            <person name="Coleine C."/>
            <person name="Stajich J.E."/>
            <person name="Selbmann L."/>
        </authorList>
    </citation>
    <scope>NUCLEOTIDE SEQUENCE [LARGE SCALE GENOMIC DNA]</scope>
    <source>
        <strain evidence="7 8">CCFEE 5792</strain>
    </source>
</reference>
<comment type="subcellular location">
    <subcellularLocation>
        <location evidence="1">Membrane</location>
        <topology evidence="1">Multi-pass membrane protein</topology>
    </subcellularLocation>
</comment>
<feature type="transmembrane region" description="Helical" evidence="6">
    <location>
        <begin position="161"/>
        <end position="180"/>
    </location>
</feature>
<feature type="transmembrane region" description="Helical" evidence="6">
    <location>
        <begin position="70"/>
        <end position="95"/>
    </location>
</feature>
<feature type="transmembrane region" description="Helical" evidence="6">
    <location>
        <begin position="192"/>
        <end position="218"/>
    </location>
</feature>
<evidence type="ECO:0000313" key="7">
    <source>
        <dbReference type="EMBL" id="KAK5053243.1"/>
    </source>
</evidence>
<evidence type="ECO:0000256" key="5">
    <source>
        <dbReference type="ARBA" id="ARBA00049660"/>
    </source>
</evidence>
<dbReference type="GO" id="GO:0005886">
    <property type="term" value="C:plasma membrane"/>
    <property type="evidence" value="ECO:0007669"/>
    <property type="project" value="TreeGrafter"/>
</dbReference>
<dbReference type="EMBL" id="JAVRRD010000012">
    <property type="protein sequence ID" value="KAK5053243.1"/>
    <property type="molecule type" value="Genomic_DNA"/>
</dbReference>
<dbReference type="InterPro" id="IPR023271">
    <property type="entry name" value="Aquaporin-like"/>
</dbReference>
<gene>
    <name evidence="7" type="ORF">LTR84_002217</name>
</gene>
<organism evidence="7 8">
    <name type="scientific">Exophiala bonariae</name>
    <dbReference type="NCBI Taxonomy" id="1690606"/>
    <lineage>
        <taxon>Eukaryota</taxon>
        <taxon>Fungi</taxon>
        <taxon>Dikarya</taxon>
        <taxon>Ascomycota</taxon>
        <taxon>Pezizomycotina</taxon>
        <taxon>Eurotiomycetes</taxon>
        <taxon>Chaetothyriomycetidae</taxon>
        <taxon>Chaetothyriales</taxon>
        <taxon>Herpotrichiellaceae</taxon>
        <taxon>Exophiala</taxon>
    </lineage>
</organism>
<protein>
    <recommendedName>
        <fullName evidence="9">Formate/nitrite transporter</fullName>
    </recommendedName>
</protein>
<evidence type="ECO:0000256" key="6">
    <source>
        <dbReference type="SAM" id="Phobius"/>
    </source>
</evidence>
<accession>A0AAV9NAI3</accession>
<keyword evidence="4 6" id="KW-0472">Membrane</keyword>
<feature type="transmembrane region" description="Helical" evidence="6">
    <location>
        <begin position="107"/>
        <end position="129"/>
    </location>
</feature>
<evidence type="ECO:0000313" key="8">
    <source>
        <dbReference type="Proteomes" id="UP001358417"/>
    </source>
</evidence>
<keyword evidence="8" id="KW-1185">Reference proteome</keyword>
<proteinExistence type="inferred from homology"/>
<dbReference type="PANTHER" id="PTHR30520">
    <property type="entry name" value="FORMATE TRANSPORTER-RELATED"/>
    <property type="match status" value="1"/>
</dbReference>
<name>A0AAV9NAI3_9EURO</name>
<dbReference type="RefSeq" id="XP_064706685.1">
    <property type="nucleotide sequence ID" value="XM_064845831.1"/>
</dbReference>
<evidence type="ECO:0008006" key="9">
    <source>
        <dbReference type="Google" id="ProtNLM"/>
    </source>
</evidence>
<evidence type="ECO:0000256" key="3">
    <source>
        <dbReference type="ARBA" id="ARBA00022989"/>
    </source>
</evidence>